<evidence type="ECO:0000256" key="8">
    <source>
        <dbReference type="RuleBase" id="RU361233"/>
    </source>
</evidence>
<dbReference type="NCBIfam" id="TIGR01569">
    <property type="entry name" value="A_tha_TIGR01569"/>
    <property type="match status" value="1"/>
</dbReference>
<keyword evidence="4 8" id="KW-1003">Cell membrane</keyword>
<feature type="transmembrane region" description="Helical" evidence="8">
    <location>
        <begin position="26"/>
        <end position="45"/>
    </location>
</feature>
<dbReference type="Pfam" id="PF04535">
    <property type="entry name" value="CASP_dom"/>
    <property type="match status" value="1"/>
</dbReference>
<feature type="transmembrane region" description="Helical" evidence="8">
    <location>
        <begin position="76"/>
        <end position="97"/>
    </location>
</feature>
<dbReference type="AlphaFoldDB" id="A0AAD7KMR4"/>
<comment type="subunit">
    <text evidence="3 8">Homodimer and heterodimers.</text>
</comment>
<comment type="caution">
    <text evidence="10">The sequence shown here is derived from an EMBL/GenBank/DDBJ whole genome shotgun (WGS) entry which is preliminary data.</text>
</comment>
<dbReference type="InterPro" id="IPR006459">
    <property type="entry name" value="CASP/CASPL"/>
</dbReference>
<evidence type="ECO:0000256" key="5">
    <source>
        <dbReference type="ARBA" id="ARBA00022692"/>
    </source>
</evidence>
<accession>A0AAD7KMR4</accession>
<dbReference type="EMBL" id="JARAOO010000040">
    <property type="protein sequence ID" value="KAJ7942472.1"/>
    <property type="molecule type" value="Genomic_DNA"/>
</dbReference>
<evidence type="ECO:0000313" key="10">
    <source>
        <dbReference type="EMBL" id="KAJ7942472.1"/>
    </source>
</evidence>
<feature type="domain" description="Casparian strip membrane protein" evidence="9">
    <location>
        <begin position="21"/>
        <end position="174"/>
    </location>
</feature>
<dbReference type="GO" id="GO:0005886">
    <property type="term" value="C:plasma membrane"/>
    <property type="evidence" value="ECO:0007669"/>
    <property type="project" value="UniProtKB-SubCell"/>
</dbReference>
<evidence type="ECO:0000256" key="4">
    <source>
        <dbReference type="ARBA" id="ARBA00022475"/>
    </source>
</evidence>
<evidence type="ECO:0000256" key="2">
    <source>
        <dbReference type="ARBA" id="ARBA00007651"/>
    </source>
</evidence>
<keyword evidence="6 8" id="KW-1133">Transmembrane helix</keyword>
<dbReference type="PANTHER" id="PTHR36488:SF8">
    <property type="entry name" value="CASP-LIKE PROTEIN 1U1"/>
    <property type="match status" value="1"/>
</dbReference>
<name>A0AAD7KMR4_QUISA</name>
<evidence type="ECO:0000256" key="3">
    <source>
        <dbReference type="ARBA" id="ARBA00011489"/>
    </source>
</evidence>
<comment type="subcellular location">
    <subcellularLocation>
        <location evidence="1 8">Cell membrane</location>
        <topology evidence="1 8">Multi-pass membrane protein</topology>
    </subcellularLocation>
</comment>
<organism evidence="10 11">
    <name type="scientific">Quillaja saponaria</name>
    <name type="common">Soap bark tree</name>
    <dbReference type="NCBI Taxonomy" id="32244"/>
    <lineage>
        <taxon>Eukaryota</taxon>
        <taxon>Viridiplantae</taxon>
        <taxon>Streptophyta</taxon>
        <taxon>Embryophyta</taxon>
        <taxon>Tracheophyta</taxon>
        <taxon>Spermatophyta</taxon>
        <taxon>Magnoliopsida</taxon>
        <taxon>eudicotyledons</taxon>
        <taxon>Gunneridae</taxon>
        <taxon>Pentapetalae</taxon>
        <taxon>rosids</taxon>
        <taxon>fabids</taxon>
        <taxon>Fabales</taxon>
        <taxon>Quillajaceae</taxon>
        <taxon>Quillaja</taxon>
    </lineage>
</organism>
<dbReference type="Proteomes" id="UP001163823">
    <property type="component" value="Unassembled WGS sequence"/>
</dbReference>
<dbReference type="InterPro" id="IPR044173">
    <property type="entry name" value="CASPL"/>
</dbReference>
<evidence type="ECO:0000256" key="6">
    <source>
        <dbReference type="ARBA" id="ARBA00022989"/>
    </source>
</evidence>
<evidence type="ECO:0000313" key="11">
    <source>
        <dbReference type="Proteomes" id="UP001163823"/>
    </source>
</evidence>
<evidence type="ECO:0000256" key="7">
    <source>
        <dbReference type="ARBA" id="ARBA00023136"/>
    </source>
</evidence>
<keyword evidence="5 8" id="KW-0812">Transmembrane</keyword>
<keyword evidence="11" id="KW-1185">Reference proteome</keyword>
<feature type="transmembrane region" description="Helical" evidence="8">
    <location>
        <begin position="109"/>
        <end position="140"/>
    </location>
</feature>
<protein>
    <recommendedName>
        <fullName evidence="8">CASP-like protein</fullName>
    </recommendedName>
</protein>
<evidence type="ECO:0000256" key="1">
    <source>
        <dbReference type="ARBA" id="ARBA00004651"/>
    </source>
</evidence>
<reference evidence="10" key="1">
    <citation type="journal article" date="2023" name="Science">
        <title>Elucidation of the pathway for biosynthesis of saponin adjuvants from the soapbark tree.</title>
        <authorList>
            <person name="Reed J."/>
            <person name="Orme A."/>
            <person name="El-Demerdash A."/>
            <person name="Owen C."/>
            <person name="Martin L.B.B."/>
            <person name="Misra R.C."/>
            <person name="Kikuchi S."/>
            <person name="Rejzek M."/>
            <person name="Martin A.C."/>
            <person name="Harkess A."/>
            <person name="Leebens-Mack J."/>
            <person name="Louveau T."/>
            <person name="Stephenson M.J."/>
            <person name="Osbourn A."/>
        </authorList>
    </citation>
    <scope>NUCLEOTIDE SEQUENCE</scope>
    <source>
        <strain evidence="10">S10</strain>
    </source>
</reference>
<evidence type="ECO:0000259" key="9">
    <source>
        <dbReference type="Pfam" id="PF04535"/>
    </source>
</evidence>
<keyword evidence="7 8" id="KW-0472">Membrane</keyword>
<dbReference type="PANTHER" id="PTHR36488">
    <property type="entry name" value="CASP-LIKE PROTEIN 1U1"/>
    <property type="match status" value="1"/>
</dbReference>
<feature type="transmembrane region" description="Helical" evidence="8">
    <location>
        <begin position="164"/>
        <end position="187"/>
    </location>
</feature>
<dbReference type="InterPro" id="IPR006702">
    <property type="entry name" value="CASP_dom"/>
</dbReference>
<comment type="similarity">
    <text evidence="2 8">Belongs to the Casparian strip membrane proteins (CASP) family.</text>
</comment>
<dbReference type="KEGG" id="qsa:O6P43_034485"/>
<sequence>MDGVIESDVKMEGNARTKSVGAYSDVLLRVLGLVLTMIAAVIVGMDNQSKIISLKITDILPPVQITVNAKWQYMSAFVYFLVSNAIACMYAATSLIFSMKEKNNIKNNMALLALIILDLLIMGLLFSANGAAAAIGVIGLKGNSHAQWRKVCDVFGTYCHRMTAAIVMSLLGSFVFLLLVVLSVLNLQRKSK</sequence>
<proteinExistence type="inferred from homology"/>
<gene>
    <name evidence="10" type="ORF">O6P43_034485</name>
</gene>